<dbReference type="AlphaFoldDB" id="A0A8D9AI61"/>
<dbReference type="EMBL" id="HBUF01571888">
    <property type="protein sequence ID" value="CAG6766936.1"/>
    <property type="molecule type" value="Transcribed_RNA"/>
</dbReference>
<reference evidence="1" key="1">
    <citation type="submission" date="2021-05" db="EMBL/GenBank/DDBJ databases">
        <authorList>
            <person name="Alioto T."/>
            <person name="Alioto T."/>
            <person name="Gomez Garrido J."/>
        </authorList>
    </citation>
    <scope>NUCLEOTIDE SEQUENCE</scope>
</reference>
<accession>A0A8D9AI61</accession>
<organism evidence="1">
    <name type="scientific">Cacopsylla melanoneura</name>
    <dbReference type="NCBI Taxonomy" id="428564"/>
    <lineage>
        <taxon>Eukaryota</taxon>
        <taxon>Metazoa</taxon>
        <taxon>Ecdysozoa</taxon>
        <taxon>Arthropoda</taxon>
        <taxon>Hexapoda</taxon>
        <taxon>Insecta</taxon>
        <taxon>Pterygota</taxon>
        <taxon>Neoptera</taxon>
        <taxon>Paraneoptera</taxon>
        <taxon>Hemiptera</taxon>
        <taxon>Sternorrhyncha</taxon>
        <taxon>Psylloidea</taxon>
        <taxon>Psyllidae</taxon>
        <taxon>Psyllinae</taxon>
        <taxon>Cacopsylla</taxon>
    </lineage>
</organism>
<evidence type="ECO:0000313" key="1">
    <source>
        <dbReference type="EMBL" id="CAG6766938.1"/>
    </source>
</evidence>
<protein>
    <submittedName>
        <fullName evidence="1">Uncharacterized protein</fullName>
    </submittedName>
</protein>
<sequence>MMNRQKVNRMNLVRAAEDCTRMRTGSVGDTIIRVGRTVRWTRQSQRMTRFCLGSGNCVTIMKMQNWRKRSRVVRNQRSNRPPLMRQPTPPNTLIRLNLPDYLKLVLVVVMLRKLLQYLPKTIPPPKWCTGYNNFKVGQMPSGYSPLVN</sequence>
<dbReference type="EMBL" id="HBUF01571889">
    <property type="protein sequence ID" value="CAG6766938.1"/>
    <property type="molecule type" value="Transcribed_RNA"/>
</dbReference>
<name>A0A8D9AI61_9HEMI</name>
<proteinExistence type="predicted"/>